<gene>
    <name evidence="1" type="ordered locus">SAR116_0328</name>
</gene>
<keyword evidence="2" id="KW-1185">Reference proteome</keyword>
<evidence type="ECO:0000313" key="2">
    <source>
        <dbReference type="Proteomes" id="UP000007460"/>
    </source>
</evidence>
<accession>D5BQ73</accession>
<protein>
    <submittedName>
        <fullName evidence="1">Uncharacterized protein</fullName>
    </submittedName>
</protein>
<dbReference type="HOGENOM" id="CLU_733350_0_0_5"/>
<evidence type="ECO:0000313" key="1">
    <source>
        <dbReference type="EMBL" id="ADE38571.1"/>
    </source>
</evidence>
<dbReference type="KEGG" id="apb:SAR116_0328"/>
<organism evidence="1 2">
    <name type="scientific">Puniceispirillum marinum (strain IMCC1322)</name>
    <dbReference type="NCBI Taxonomy" id="488538"/>
    <lineage>
        <taxon>Bacteria</taxon>
        <taxon>Pseudomonadati</taxon>
        <taxon>Pseudomonadota</taxon>
        <taxon>Alphaproteobacteria</taxon>
        <taxon>Candidatus Puniceispirillales</taxon>
        <taxon>Candidatus Puniceispirillaceae</taxon>
        <taxon>Candidatus Puniceispirillum</taxon>
    </lineage>
</organism>
<dbReference type="Proteomes" id="UP000007460">
    <property type="component" value="Chromosome"/>
</dbReference>
<dbReference type="OrthoDB" id="7060208at2"/>
<reference evidence="1 2" key="1">
    <citation type="journal article" date="2010" name="J. Bacteriol.">
        <title>Complete genome sequence of "Candidatus Puniceispirillum marinum" IMCC1322, a representative of the SAR116 clade in the Alphaproteobacteria.</title>
        <authorList>
            <person name="Oh H.M."/>
            <person name="Kwon K.K."/>
            <person name="Kang I."/>
            <person name="Kang S.G."/>
            <person name="Lee J.H."/>
            <person name="Kim S.J."/>
            <person name="Cho J.C."/>
        </authorList>
    </citation>
    <scope>NUCLEOTIDE SEQUENCE [LARGE SCALE GENOMIC DNA]</scope>
    <source>
        <strain evidence="1 2">IMCC1322</strain>
    </source>
</reference>
<dbReference type="EMBL" id="CP001751">
    <property type="protein sequence ID" value="ADE38571.1"/>
    <property type="molecule type" value="Genomic_DNA"/>
</dbReference>
<dbReference type="eggNOG" id="ENOG502Z92G">
    <property type="taxonomic scope" value="Bacteria"/>
</dbReference>
<sequence>MANENTETFVYHESVQYPDEAALRAGADNLINGCIGDVSGKAVLLICEDPALGWYDDKAPAIVAKQLQEKGATVKVLPVGKPQNVPVDEIQTAINSMDEVIFFSRIGDQDRFEANNNTPHSTMSYARTANMLGGAYGRLNHRAMMMLKDAVNEVMLNADHIRVTCPQGTHLEGSPANTKAEGSEVVVSRFPMGVPQPVLASGFKGEVKLFGYLTPTGSKVYTPEFIKLDDTVSVQFNGNRITGFTGSDDIVAKINEHYNHVAEMFGLKAFNVDSWHAGIHPQMHYDDFMGNDPSRWSNTVFTSPRFLHFHTCGETPPGEICWMVLDPTVTIDGVALWEDGRLHPERFTGTNAVLDFAPELAAAFNTPCMHVGLDDAN</sequence>
<dbReference type="AlphaFoldDB" id="D5BQ73"/>
<proteinExistence type="predicted"/>
<name>D5BQ73_PUNMI</name>
<dbReference type="RefSeq" id="WP_013045201.1">
    <property type="nucleotide sequence ID" value="NC_014010.1"/>
</dbReference>